<evidence type="ECO:0000313" key="5">
    <source>
        <dbReference type="Proteomes" id="UP000031737"/>
    </source>
</evidence>
<dbReference type="SMART" id="SM00320">
    <property type="entry name" value="WD40"/>
    <property type="match status" value="4"/>
</dbReference>
<reference evidence="4 5" key="1">
    <citation type="submission" date="2013-07" db="EMBL/GenBank/DDBJ databases">
        <authorList>
            <person name="Stoco P.H."/>
            <person name="Wagner G."/>
            <person name="Gerber A."/>
            <person name="Zaha A."/>
            <person name="Thompson C."/>
            <person name="Bartholomeu D.C."/>
            <person name="Luckemeyer D.D."/>
            <person name="Bahia D."/>
            <person name="Loreto E."/>
            <person name="Prestes E.B."/>
            <person name="Lima F.M."/>
            <person name="Rodrigues-Luiz G."/>
            <person name="Vallejo G.A."/>
            <person name="Filho J.F."/>
            <person name="Monteiro K.M."/>
            <person name="Tyler K.M."/>
            <person name="de Almeida L.G."/>
            <person name="Ortiz M.F."/>
            <person name="Siervo M.A."/>
            <person name="de Moraes M.H."/>
            <person name="Cunha O.L."/>
            <person name="Mendonca-Neto R."/>
            <person name="Silva R."/>
            <person name="Teixeira S.M."/>
            <person name="Murta S.M."/>
            <person name="Sincero T.C."/>
            <person name="Mendes T.A."/>
            <person name="Urmenyi T.P."/>
            <person name="Silva V.G."/>
            <person name="da Rocha W.D."/>
            <person name="Andersson B."/>
            <person name="Romanha A.J."/>
            <person name="Steindel M."/>
            <person name="de Vasconcelos A.T."/>
            <person name="Grisard E.C."/>
        </authorList>
    </citation>
    <scope>NUCLEOTIDE SEQUENCE [LARGE SCALE GENOMIC DNA]</scope>
    <source>
        <strain evidence="4 5">SC58</strain>
    </source>
</reference>
<feature type="region of interest" description="Disordered" evidence="3">
    <location>
        <begin position="1"/>
        <end position="62"/>
    </location>
</feature>
<feature type="region of interest" description="Disordered" evidence="3">
    <location>
        <begin position="209"/>
        <end position="246"/>
    </location>
</feature>
<proteinExistence type="predicted"/>
<dbReference type="Proteomes" id="UP000031737">
    <property type="component" value="Unassembled WGS sequence"/>
</dbReference>
<dbReference type="PANTHER" id="PTHR44324:SF5">
    <property type="entry name" value="EF-HAND DOMAIN-CONTAINING PROTEIN"/>
    <property type="match status" value="1"/>
</dbReference>
<name>A0A061J853_TRYRA</name>
<comment type="caution">
    <text evidence="4">The sequence shown here is derived from an EMBL/GenBank/DDBJ whole genome shotgun (WGS) entry which is preliminary data.</text>
</comment>
<sequence>MITGAHNIFLDRDGHGEERGPSTYVKRFGSGRPRDLNGFTLESRPSSPSHAQSSEAMLRSRPGSRQCLPATQFNESMGISVSKHSFCRKDKRLLPLLHPKDEEMFFHSPLNMTPNIEHCPNATADIEDAVESNLHEAVEDDAVTSQQGVWTQPLEERFSLDDLRRLMYFFSADSDVFRNNTLESAEGTTGLLRGDSIKKEAAKDVLSALNGSSEREGPVGRAKQSPQLEGRLPSCEEQSHEHPPKRSFKVLTRTRFPQRTEKELQRALLSSDPVNCGLEHDAYTRVLSKTEFAQAVKIVIPSATDAEIMDLLGKVDYEAKGCTTWDDFSTFLVSRSRHRSQLAHGPVSELLATPEPDYCPPCSRHLTGTCMESDKRRNLLLTGGSEGTVRAWDLETLTSRGIVFAGDSWVVGVHWANQLQSILIVTVDRKVILLDSKTLEVSRLYRGRAIVDTMDGYLYAYDSVQAVKVGGKVNAKGRKLGSRGAVGFGGSTFNNSSGGSSERFPVGRGGEAKKQKASALATCLVSPSTGPFVQCLVEECMLAGLVDSVSCSLFHHSRLREDVLLLATVVGEVRFYVIPKASHRVLSPYVVVRLHEKSINKMSFLFDNNSLLTASDDGSVKMTSLETGALLRVFFSSGAGQHSAVHDFAVNTQWRLLVTVGPERYGVVWDFSHDAPLAILDAHNSPCRCCA</sequence>
<gene>
    <name evidence="4" type="ORF">TRSC58_01742</name>
</gene>
<dbReference type="InterPro" id="IPR051242">
    <property type="entry name" value="WD-EF-hand_domain"/>
</dbReference>
<evidence type="ECO:0000256" key="2">
    <source>
        <dbReference type="PROSITE-ProRule" id="PRU00221"/>
    </source>
</evidence>
<keyword evidence="2" id="KW-0853">WD repeat</keyword>
<dbReference type="AlphaFoldDB" id="A0A061J853"/>
<dbReference type="InterPro" id="IPR001680">
    <property type="entry name" value="WD40_rpt"/>
</dbReference>
<dbReference type="PROSITE" id="PS50082">
    <property type="entry name" value="WD_REPEATS_2"/>
    <property type="match status" value="2"/>
</dbReference>
<dbReference type="SUPFAM" id="SSF50978">
    <property type="entry name" value="WD40 repeat-like"/>
    <property type="match status" value="1"/>
</dbReference>
<dbReference type="PANTHER" id="PTHR44324">
    <property type="entry name" value="WD40 REPEAT DOMAIN 95"/>
    <property type="match status" value="1"/>
</dbReference>
<dbReference type="OrthoDB" id="251750at2759"/>
<dbReference type="EMBL" id="AUPL01001742">
    <property type="protein sequence ID" value="ESL10525.1"/>
    <property type="molecule type" value="Genomic_DNA"/>
</dbReference>
<feature type="compositionally biased region" description="Low complexity" evidence="3">
    <location>
        <begin position="42"/>
        <end position="56"/>
    </location>
</feature>
<keyword evidence="1" id="KW-0677">Repeat</keyword>
<dbReference type="VEuPathDB" id="TriTrypDB:TRSC58_01742"/>
<feature type="repeat" description="WD" evidence="2">
    <location>
        <begin position="378"/>
        <end position="396"/>
    </location>
</feature>
<feature type="compositionally biased region" description="Basic and acidic residues" evidence="3">
    <location>
        <begin position="9"/>
        <end position="20"/>
    </location>
</feature>
<dbReference type="InterPro" id="IPR036322">
    <property type="entry name" value="WD40_repeat_dom_sf"/>
</dbReference>
<evidence type="ECO:0000313" key="4">
    <source>
        <dbReference type="EMBL" id="ESL10525.1"/>
    </source>
</evidence>
<dbReference type="Pfam" id="PF00400">
    <property type="entry name" value="WD40"/>
    <property type="match status" value="1"/>
</dbReference>
<keyword evidence="5" id="KW-1185">Reference proteome</keyword>
<protein>
    <submittedName>
        <fullName evidence="4">Uncharacterized protein</fullName>
    </submittedName>
</protein>
<feature type="repeat" description="WD" evidence="2">
    <location>
        <begin position="592"/>
        <end position="633"/>
    </location>
</feature>
<dbReference type="InterPro" id="IPR015943">
    <property type="entry name" value="WD40/YVTN_repeat-like_dom_sf"/>
</dbReference>
<accession>A0A061J853</accession>
<dbReference type="Gene3D" id="2.130.10.10">
    <property type="entry name" value="YVTN repeat-like/Quinoprotein amine dehydrogenase"/>
    <property type="match status" value="2"/>
</dbReference>
<organism evidence="4 5">
    <name type="scientific">Trypanosoma rangeli SC58</name>
    <dbReference type="NCBI Taxonomy" id="429131"/>
    <lineage>
        <taxon>Eukaryota</taxon>
        <taxon>Discoba</taxon>
        <taxon>Euglenozoa</taxon>
        <taxon>Kinetoplastea</taxon>
        <taxon>Metakinetoplastina</taxon>
        <taxon>Trypanosomatida</taxon>
        <taxon>Trypanosomatidae</taxon>
        <taxon>Trypanosoma</taxon>
        <taxon>Herpetosoma</taxon>
    </lineage>
</organism>
<evidence type="ECO:0000256" key="1">
    <source>
        <dbReference type="ARBA" id="ARBA00022737"/>
    </source>
</evidence>
<evidence type="ECO:0000256" key="3">
    <source>
        <dbReference type="SAM" id="MobiDB-lite"/>
    </source>
</evidence>